<dbReference type="Proteomes" id="UP000033647">
    <property type="component" value="Unassembled WGS sequence"/>
</dbReference>
<feature type="compositionally biased region" description="Basic and acidic residues" evidence="1">
    <location>
        <begin position="530"/>
        <end position="539"/>
    </location>
</feature>
<feature type="compositionally biased region" description="Basic and acidic residues" evidence="1">
    <location>
        <begin position="637"/>
        <end position="658"/>
    </location>
</feature>
<feature type="region of interest" description="Disordered" evidence="1">
    <location>
        <begin position="194"/>
        <end position="866"/>
    </location>
</feature>
<feature type="compositionally biased region" description="Low complexity" evidence="1">
    <location>
        <begin position="746"/>
        <end position="762"/>
    </location>
</feature>
<feature type="compositionally biased region" description="Basic and acidic residues" evidence="1">
    <location>
        <begin position="587"/>
        <end position="597"/>
    </location>
</feature>
<keyword evidence="3" id="KW-1185">Reference proteome</keyword>
<comment type="caution">
    <text evidence="2">The sequence shown here is derived from an EMBL/GenBank/DDBJ whole genome shotgun (WGS) entry which is preliminary data.</text>
</comment>
<name>A0A0F4GL62_9PEZI</name>
<gene>
    <name evidence="2" type="ORF">TI39_contig457g00009</name>
</gene>
<dbReference type="EMBL" id="LAFY01000449">
    <property type="protein sequence ID" value="KJX97827.1"/>
    <property type="molecule type" value="Genomic_DNA"/>
</dbReference>
<dbReference type="SMART" id="SM00384">
    <property type="entry name" value="AT_hook"/>
    <property type="match status" value="3"/>
</dbReference>
<feature type="compositionally biased region" description="Polar residues" evidence="1">
    <location>
        <begin position="402"/>
        <end position="436"/>
    </location>
</feature>
<feature type="compositionally biased region" description="Polar residues" evidence="1">
    <location>
        <begin position="272"/>
        <end position="283"/>
    </location>
</feature>
<feature type="compositionally biased region" description="Polar residues" evidence="1">
    <location>
        <begin position="60"/>
        <end position="75"/>
    </location>
</feature>
<feature type="compositionally biased region" description="Polar residues" evidence="1">
    <location>
        <begin position="36"/>
        <end position="45"/>
    </location>
</feature>
<dbReference type="AlphaFoldDB" id="A0A0F4GL62"/>
<evidence type="ECO:0000313" key="3">
    <source>
        <dbReference type="Proteomes" id="UP000033647"/>
    </source>
</evidence>
<organism evidence="2 3">
    <name type="scientific">Zymoseptoria brevis</name>
    <dbReference type="NCBI Taxonomy" id="1047168"/>
    <lineage>
        <taxon>Eukaryota</taxon>
        <taxon>Fungi</taxon>
        <taxon>Dikarya</taxon>
        <taxon>Ascomycota</taxon>
        <taxon>Pezizomycotina</taxon>
        <taxon>Dothideomycetes</taxon>
        <taxon>Dothideomycetidae</taxon>
        <taxon>Mycosphaerellales</taxon>
        <taxon>Mycosphaerellaceae</taxon>
        <taxon>Zymoseptoria</taxon>
    </lineage>
</organism>
<feature type="compositionally biased region" description="Low complexity" evidence="1">
    <location>
        <begin position="112"/>
        <end position="123"/>
    </location>
</feature>
<proteinExistence type="predicted"/>
<feature type="compositionally biased region" description="Basic and acidic residues" evidence="1">
    <location>
        <begin position="461"/>
        <end position="472"/>
    </location>
</feature>
<feature type="compositionally biased region" description="Acidic residues" evidence="1">
    <location>
        <begin position="696"/>
        <end position="706"/>
    </location>
</feature>
<feature type="compositionally biased region" description="Polar residues" evidence="1">
    <location>
        <begin position="542"/>
        <end position="553"/>
    </location>
</feature>
<feature type="compositionally biased region" description="Polar residues" evidence="1">
    <location>
        <begin position="563"/>
        <end position="575"/>
    </location>
</feature>
<feature type="compositionally biased region" description="Basic and acidic residues" evidence="1">
    <location>
        <begin position="820"/>
        <end position="831"/>
    </location>
</feature>
<feature type="compositionally biased region" description="Low complexity" evidence="1">
    <location>
        <begin position="678"/>
        <end position="687"/>
    </location>
</feature>
<feature type="compositionally biased region" description="Basic and acidic residues" evidence="1">
    <location>
        <begin position="718"/>
        <end position="733"/>
    </location>
</feature>
<feature type="compositionally biased region" description="Acidic residues" evidence="1">
    <location>
        <begin position="734"/>
        <end position="744"/>
    </location>
</feature>
<dbReference type="GO" id="GO:0003677">
    <property type="term" value="F:DNA binding"/>
    <property type="evidence" value="ECO:0007669"/>
    <property type="project" value="InterPro"/>
</dbReference>
<feature type="compositionally biased region" description="Basic and acidic residues" evidence="1">
    <location>
        <begin position="607"/>
        <end position="621"/>
    </location>
</feature>
<feature type="compositionally biased region" description="Acidic residues" evidence="1">
    <location>
        <begin position="659"/>
        <end position="669"/>
    </location>
</feature>
<feature type="compositionally biased region" description="Low complexity" evidence="1">
    <location>
        <begin position="305"/>
        <end position="314"/>
    </location>
</feature>
<feature type="region of interest" description="Disordered" evidence="1">
    <location>
        <begin position="1"/>
        <end position="123"/>
    </location>
</feature>
<dbReference type="InterPro" id="IPR017956">
    <property type="entry name" value="AT_hook_DNA-bd_motif"/>
</dbReference>
<dbReference type="OrthoDB" id="5404794at2759"/>
<protein>
    <submittedName>
        <fullName evidence="2">Uncharacterized protein</fullName>
    </submittedName>
</protein>
<feature type="compositionally biased region" description="Acidic residues" evidence="1">
    <location>
        <begin position="772"/>
        <end position="786"/>
    </location>
</feature>
<feature type="compositionally biased region" description="Low complexity" evidence="1">
    <location>
        <begin position="832"/>
        <end position="846"/>
    </location>
</feature>
<reference evidence="2 3" key="1">
    <citation type="submission" date="2015-03" db="EMBL/GenBank/DDBJ databases">
        <title>RNA-seq based gene annotation and comparative genomics of four Zymoseptoria species reveal species-specific pathogenicity related genes and transposable element activity.</title>
        <authorList>
            <person name="Grandaubert J."/>
            <person name="Bhattacharyya A."/>
            <person name="Stukenbrock E.H."/>
        </authorList>
    </citation>
    <scope>NUCLEOTIDE SEQUENCE [LARGE SCALE GENOMIC DNA]</scope>
    <source>
        <strain evidence="2 3">Zb18110</strain>
    </source>
</reference>
<accession>A0A0F4GL62</accession>
<evidence type="ECO:0000313" key="2">
    <source>
        <dbReference type="EMBL" id="KJX97827.1"/>
    </source>
</evidence>
<feature type="compositionally biased region" description="Polar residues" evidence="1">
    <location>
        <begin position="809"/>
        <end position="819"/>
    </location>
</feature>
<evidence type="ECO:0000256" key="1">
    <source>
        <dbReference type="SAM" id="MobiDB-lite"/>
    </source>
</evidence>
<feature type="compositionally biased region" description="Acidic residues" evidence="1">
    <location>
        <begin position="622"/>
        <end position="632"/>
    </location>
</feature>
<sequence>MPPIIQDSEDEDGNEDFTLGAENDQPNETHARQEKSSLSTGSLNRQIADAGRGLFDSASDHLSATHHNMKSSTTPAAKKADRRHTTVPAAEPVPGPRSSAKRAKSTLDSHASRSQQQAQSQDQLAAFRDDFLPDHSQLPMFAEHSAGAHRSSALPTGTMFQHFAEHEPTVMFRDSGSTVAYNESSQQRLVEQALNQENVPPPITEIRLPDLDKPDSSPFPWSNAAESQTPKRGGEGSQQQESDENGQLKDGEGAELPAVSQQTSLREVPENANESLQAATTEGSGEVASRAVPDSAAEKERQPASSSPIVSVPRVRNKSVLADEAGTQKSAQDKKRKAQAESSEPLNSEDLAIGLPKERYQPRPSRRRSTAVTETPVDYSVVPEKAAKKRRKTTNANAATTQTEPPQNASQLAQDTASVQSRTEPQPETSKTTQTKVVAPKDKLEVIPSIEKQQPAPAAKQIDRGQARETLKDLGFMLRSTDSESTPVKPPATKAATPASAKKAADAAAFAMPPPSSQASRKSRRSHTTIFEDHVDLGRVQKSPSLSQQQAKRQATLEPVSRVASQSTRKNQQTVVHDEDDDEDELSRDHISKEPAATKKPGRPVKSKPEKVSKSADKVLDESEVDSDDDDVVQPQERGRPAISKDDGKAKSTEKVVDESEVDSNDEDIVPPKKRGPSTKATAQSKAKSAEKVLDESEFDENEEDMVQPKKRRRPTTKTKDQSKAKSAEKVLEDSEAEPEEDDVVAPTKKTTRATKTQSKAAPKSAEKVLDDSEAEVDDEEEEDDEPPKKKARGRPAKSSVPEKPRADISSNKENQAGSEKTHPKPVDAAKEATPAKTSTSTTADKSLPKPNPNSHSPIKPTSKVIHRVGLNRMQRVQPLLKIVRPPAPARQR</sequence>
<feature type="compositionally biased region" description="Low complexity" evidence="1">
    <location>
        <begin position="485"/>
        <end position="511"/>
    </location>
</feature>